<dbReference type="PANTHER" id="PTHR12110:SF41">
    <property type="entry name" value="INOSOSE DEHYDRATASE"/>
    <property type="match status" value="1"/>
</dbReference>
<dbReference type="EMBL" id="QMFB01000004">
    <property type="protein sequence ID" value="RAV21585.1"/>
    <property type="molecule type" value="Genomic_DNA"/>
</dbReference>
<gene>
    <name evidence="2" type="ORF">DQG23_10010</name>
</gene>
<accession>A0A329MNX6</accession>
<evidence type="ECO:0000259" key="1">
    <source>
        <dbReference type="Pfam" id="PF01261"/>
    </source>
</evidence>
<dbReference type="PANTHER" id="PTHR12110">
    <property type="entry name" value="HYDROXYPYRUVATE ISOMERASE"/>
    <property type="match status" value="1"/>
</dbReference>
<organism evidence="2 3">
    <name type="scientific">Paenibacillus contaminans</name>
    <dbReference type="NCBI Taxonomy" id="450362"/>
    <lineage>
        <taxon>Bacteria</taxon>
        <taxon>Bacillati</taxon>
        <taxon>Bacillota</taxon>
        <taxon>Bacilli</taxon>
        <taxon>Bacillales</taxon>
        <taxon>Paenibacillaceae</taxon>
        <taxon>Paenibacillus</taxon>
    </lineage>
</organism>
<protein>
    <recommendedName>
        <fullName evidence="1">Xylose isomerase-like TIM barrel domain-containing protein</fullName>
    </recommendedName>
</protein>
<dbReference type="SUPFAM" id="SSF51658">
    <property type="entry name" value="Xylose isomerase-like"/>
    <property type="match status" value="1"/>
</dbReference>
<evidence type="ECO:0000313" key="2">
    <source>
        <dbReference type="EMBL" id="RAV21585.1"/>
    </source>
</evidence>
<dbReference type="Pfam" id="PF01261">
    <property type="entry name" value="AP_endonuc_2"/>
    <property type="match status" value="1"/>
</dbReference>
<dbReference type="InterPro" id="IPR013022">
    <property type="entry name" value="Xyl_isomerase-like_TIM-brl"/>
</dbReference>
<dbReference type="Gene3D" id="3.20.20.150">
    <property type="entry name" value="Divalent-metal-dependent TIM barrel enzymes"/>
    <property type="match status" value="1"/>
</dbReference>
<reference evidence="2 3" key="1">
    <citation type="journal article" date="2009" name="Int. J. Syst. Evol. Microbiol.">
        <title>Paenibacillus contaminans sp. nov., isolated from a contaminated laboratory plate.</title>
        <authorList>
            <person name="Chou J.H."/>
            <person name="Lee J.H."/>
            <person name="Lin M.C."/>
            <person name="Chang P.S."/>
            <person name="Arun A.B."/>
            <person name="Young C.C."/>
            <person name="Chen W.M."/>
        </authorList>
    </citation>
    <scope>NUCLEOTIDE SEQUENCE [LARGE SCALE GENOMIC DNA]</scope>
    <source>
        <strain evidence="2 3">CKOBP-6</strain>
    </source>
</reference>
<proteinExistence type="predicted"/>
<evidence type="ECO:0000313" key="3">
    <source>
        <dbReference type="Proteomes" id="UP000250369"/>
    </source>
</evidence>
<dbReference type="Proteomes" id="UP000250369">
    <property type="component" value="Unassembled WGS sequence"/>
</dbReference>
<dbReference type="AlphaFoldDB" id="A0A329MNX6"/>
<dbReference type="InterPro" id="IPR036237">
    <property type="entry name" value="Xyl_isomerase-like_sf"/>
</dbReference>
<sequence length="314" mass="35300">MYKEFAEKEKRSRNRPAIMGMNLSYHYGNGESGMQRLAFSTIPCDGWSLDETVDMAKQYGFQGLELREGNVWGISVEMTKDERSAVLRKVEEAGLRVIDIGSGVCLTGSEGDAAQLMHFCKVVSLAQDLKASGVRIFLGYFRNRRDEQVPAIPYAELVAYIRQACDYAATTGVQVWIETHNEFSTGRALRTLLDDVDRPNCAVIYDLIHPLEEGESPADTLALLGSQCVHIHIKDGVPFEDQMELNWKYTKVGEGKIPVASIVGMLESAGYTGYYSLEWETKWRKELQVPGMEPAIIFPAYADFMRMILKSLKK</sequence>
<comment type="caution">
    <text evidence="2">The sequence shown here is derived from an EMBL/GenBank/DDBJ whole genome shotgun (WGS) entry which is preliminary data.</text>
</comment>
<keyword evidence="3" id="KW-1185">Reference proteome</keyword>
<name>A0A329MNX6_9BACL</name>
<dbReference type="InterPro" id="IPR050312">
    <property type="entry name" value="IolE/XylAMocC-like"/>
</dbReference>
<feature type="domain" description="Xylose isomerase-like TIM barrel" evidence="1">
    <location>
        <begin position="54"/>
        <end position="285"/>
    </location>
</feature>